<name>A0A6G1HZ59_9PEZI</name>
<dbReference type="AlphaFoldDB" id="A0A6G1HZ59"/>
<evidence type="ECO:0000256" key="1">
    <source>
        <dbReference type="SAM" id="MobiDB-lite"/>
    </source>
</evidence>
<gene>
    <name evidence="2" type="ORF">EJ06DRAFT_378290</name>
</gene>
<organism evidence="2 3">
    <name type="scientific">Trichodelitschia bisporula</name>
    <dbReference type="NCBI Taxonomy" id="703511"/>
    <lineage>
        <taxon>Eukaryota</taxon>
        <taxon>Fungi</taxon>
        <taxon>Dikarya</taxon>
        <taxon>Ascomycota</taxon>
        <taxon>Pezizomycotina</taxon>
        <taxon>Dothideomycetes</taxon>
        <taxon>Dothideomycetes incertae sedis</taxon>
        <taxon>Phaeotrichales</taxon>
        <taxon>Phaeotrichaceae</taxon>
        <taxon>Trichodelitschia</taxon>
    </lineage>
</organism>
<keyword evidence="3" id="KW-1185">Reference proteome</keyword>
<reference evidence="2" key="1">
    <citation type="journal article" date="2020" name="Stud. Mycol.">
        <title>101 Dothideomycetes genomes: a test case for predicting lifestyles and emergence of pathogens.</title>
        <authorList>
            <person name="Haridas S."/>
            <person name="Albert R."/>
            <person name="Binder M."/>
            <person name="Bloem J."/>
            <person name="Labutti K."/>
            <person name="Salamov A."/>
            <person name="Andreopoulos B."/>
            <person name="Baker S."/>
            <person name="Barry K."/>
            <person name="Bills G."/>
            <person name="Bluhm B."/>
            <person name="Cannon C."/>
            <person name="Castanera R."/>
            <person name="Culley D."/>
            <person name="Daum C."/>
            <person name="Ezra D."/>
            <person name="Gonzalez J."/>
            <person name="Henrissat B."/>
            <person name="Kuo A."/>
            <person name="Liang C."/>
            <person name="Lipzen A."/>
            <person name="Lutzoni F."/>
            <person name="Magnuson J."/>
            <person name="Mondo S."/>
            <person name="Nolan M."/>
            <person name="Ohm R."/>
            <person name="Pangilinan J."/>
            <person name="Park H.-J."/>
            <person name="Ramirez L."/>
            <person name="Alfaro M."/>
            <person name="Sun H."/>
            <person name="Tritt A."/>
            <person name="Yoshinaga Y."/>
            <person name="Zwiers L.-H."/>
            <person name="Turgeon B."/>
            <person name="Goodwin S."/>
            <person name="Spatafora J."/>
            <person name="Crous P."/>
            <person name="Grigoriev I."/>
        </authorList>
    </citation>
    <scope>NUCLEOTIDE SEQUENCE</scope>
    <source>
        <strain evidence="2">CBS 262.69</strain>
    </source>
</reference>
<protein>
    <submittedName>
        <fullName evidence="2">Uncharacterized protein</fullName>
    </submittedName>
</protein>
<accession>A0A6G1HZ59</accession>
<sequence>MTTSKFTELLDTDFPSSHRDVSLMESIAETGRRSTSPTGSVSTPRSSSSSSNSTTTSPTRELHRSSACRATTTRVPDVRAAARDVVVQTSVAGVEQSPQGSLGTKHAKWIPRYDRSHKTAFEASTWAGMTAPFAAIGLARAYSFRTLYRVAKNPCSLG</sequence>
<feature type="compositionally biased region" description="Low complexity" evidence="1">
    <location>
        <begin position="33"/>
        <end position="59"/>
    </location>
</feature>
<dbReference type="Proteomes" id="UP000799640">
    <property type="component" value="Unassembled WGS sequence"/>
</dbReference>
<evidence type="ECO:0000313" key="2">
    <source>
        <dbReference type="EMBL" id="KAF2401117.1"/>
    </source>
</evidence>
<feature type="region of interest" description="Disordered" evidence="1">
    <location>
        <begin position="1"/>
        <end position="73"/>
    </location>
</feature>
<evidence type="ECO:0000313" key="3">
    <source>
        <dbReference type="Proteomes" id="UP000799640"/>
    </source>
</evidence>
<dbReference type="EMBL" id="ML996693">
    <property type="protein sequence ID" value="KAF2401117.1"/>
    <property type="molecule type" value="Genomic_DNA"/>
</dbReference>
<proteinExistence type="predicted"/>